<dbReference type="RefSeq" id="WP_146322116.1">
    <property type="nucleotide sequence ID" value="NZ_CP042305.1"/>
</dbReference>
<dbReference type="KEGG" id="huw:FPZ11_16270"/>
<accession>A0A5B8M900</accession>
<reference evidence="1 2" key="1">
    <citation type="submission" date="2019-07" db="EMBL/GenBank/DDBJ databases">
        <title>Full genome sequence of Humibacter sp. WJ7-1.</title>
        <authorList>
            <person name="Im W.-T."/>
        </authorList>
    </citation>
    <scope>NUCLEOTIDE SEQUENCE [LARGE SCALE GENOMIC DNA]</scope>
    <source>
        <strain evidence="1 2">WJ7-1</strain>
    </source>
</reference>
<gene>
    <name evidence="1" type="ORF">FPZ11_16270</name>
</gene>
<evidence type="ECO:0000313" key="1">
    <source>
        <dbReference type="EMBL" id="QDZ16112.1"/>
    </source>
</evidence>
<proteinExistence type="predicted"/>
<dbReference type="Proteomes" id="UP000320216">
    <property type="component" value="Chromosome"/>
</dbReference>
<sequence>MARGSWNWYEKFNNIVRTFTGPAQLGAGHPEGPDVRRADARCPMCGSPMTEHTVLRSDDQRTASRLVCPTV</sequence>
<keyword evidence="2" id="KW-1185">Reference proteome</keyword>
<dbReference type="AlphaFoldDB" id="A0A5B8M900"/>
<protein>
    <submittedName>
        <fullName evidence="1">Uncharacterized protein</fullName>
    </submittedName>
</protein>
<evidence type="ECO:0000313" key="2">
    <source>
        <dbReference type="Proteomes" id="UP000320216"/>
    </source>
</evidence>
<dbReference type="OrthoDB" id="4981253at2"/>
<name>A0A5B8M900_9MICO</name>
<dbReference type="EMBL" id="CP042305">
    <property type="protein sequence ID" value="QDZ16112.1"/>
    <property type="molecule type" value="Genomic_DNA"/>
</dbReference>
<organism evidence="1 2">
    <name type="scientific">Humibacter ginsenosidimutans</name>
    <dbReference type="NCBI Taxonomy" id="2599293"/>
    <lineage>
        <taxon>Bacteria</taxon>
        <taxon>Bacillati</taxon>
        <taxon>Actinomycetota</taxon>
        <taxon>Actinomycetes</taxon>
        <taxon>Micrococcales</taxon>
        <taxon>Microbacteriaceae</taxon>
        <taxon>Humibacter</taxon>
    </lineage>
</organism>